<dbReference type="Proteomes" id="UP000023152">
    <property type="component" value="Unassembled WGS sequence"/>
</dbReference>
<evidence type="ECO:0000313" key="3">
    <source>
        <dbReference type="Proteomes" id="UP000023152"/>
    </source>
</evidence>
<keyword evidence="3" id="KW-1185">Reference proteome</keyword>
<feature type="signal peptide" evidence="1">
    <location>
        <begin position="1"/>
        <end position="21"/>
    </location>
</feature>
<sequence length="160" mass="18444">MIVAVLGMLIQAFAINAKVQGNTNSNLEQARQFFNLIVLLIQVLKKYQKIINTSDNQMRHIFGKFEMQYLDSVLLTIIQTDRRGNNTSFFVLQSLKQINKEKCTKKRYTETENALEITMVTVENEILLAEKLKAIDIAAIDENRNKLIGKDELINYLYPT</sequence>
<feature type="chain" id="PRO_5004975321" description="EF-hand domain-containing protein" evidence="1">
    <location>
        <begin position="22"/>
        <end position="160"/>
    </location>
</feature>
<gene>
    <name evidence="2" type="ORF">RFI_30819</name>
</gene>
<name>X6LXA1_RETFI</name>
<reference evidence="2 3" key="1">
    <citation type="journal article" date="2013" name="Curr. Biol.">
        <title>The Genome of the Foraminiferan Reticulomyxa filosa.</title>
        <authorList>
            <person name="Glockner G."/>
            <person name="Hulsmann N."/>
            <person name="Schleicher M."/>
            <person name="Noegel A.A."/>
            <person name="Eichinger L."/>
            <person name="Gallinger C."/>
            <person name="Pawlowski J."/>
            <person name="Sierra R."/>
            <person name="Euteneuer U."/>
            <person name="Pillet L."/>
            <person name="Moustafa A."/>
            <person name="Platzer M."/>
            <person name="Groth M."/>
            <person name="Szafranski K."/>
            <person name="Schliwa M."/>
        </authorList>
    </citation>
    <scope>NUCLEOTIDE SEQUENCE [LARGE SCALE GENOMIC DNA]</scope>
</reference>
<evidence type="ECO:0000256" key="1">
    <source>
        <dbReference type="SAM" id="SignalP"/>
    </source>
</evidence>
<protein>
    <recommendedName>
        <fullName evidence="4">EF-hand domain-containing protein</fullName>
    </recommendedName>
</protein>
<evidence type="ECO:0000313" key="2">
    <source>
        <dbReference type="EMBL" id="ETO06573.1"/>
    </source>
</evidence>
<dbReference type="AlphaFoldDB" id="X6LXA1"/>
<organism evidence="2 3">
    <name type="scientific">Reticulomyxa filosa</name>
    <dbReference type="NCBI Taxonomy" id="46433"/>
    <lineage>
        <taxon>Eukaryota</taxon>
        <taxon>Sar</taxon>
        <taxon>Rhizaria</taxon>
        <taxon>Retaria</taxon>
        <taxon>Foraminifera</taxon>
        <taxon>Monothalamids</taxon>
        <taxon>Reticulomyxidae</taxon>
        <taxon>Reticulomyxa</taxon>
    </lineage>
</organism>
<dbReference type="PROSITE" id="PS00018">
    <property type="entry name" value="EF_HAND_1"/>
    <property type="match status" value="1"/>
</dbReference>
<dbReference type="EMBL" id="ASPP01027009">
    <property type="protein sequence ID" value="ETO06573.1"/>
    <property type="molecule type" value="Genomic_DNA"/>
</dbReference>
<proteinExistence type="predicted"/>
<evidence type="ECO:0008006" key="4">
    <source>
        <dbReference type="Google" id="ProtNLM"/>
    </source>
</evidence>
<dbReference type="InterPro" id="IPR018247">
    <property type="entry name" value="EF_Hand_1_Ca_BS"/>
</dbReference>
<comment type="caution">
    <text evidence="2">The sequence shown here is derived from an EMBL/GenBank/DDBJ whole genome shotgun (WGS) entry which is preliminary data.</text>
</comment>
<keyword evidence="1" id="KW-0732">Signal</keyword>
<accession>X6LXA1</accession>